<reference evidence="1" key="2">
    <citation type="journal article" date="2015" name="Data Brief">
        <title>Shoot transcriptome of the giant reed, Arundo donax.</title>
        <authorList>
            <person name="Barrero R.A."/>
            <person name="Guerrero F.D."/>
            <person name="Moolhuijzen P."/>
            <person name="Goolsby J.A."/>
            <person name="Tidwell J."/>
            <person name="Bellgard S.E."/>
            <person name="Bellgard M.I."/>
        </authorList>
    </citation>
    <scope>NUCLEOTIDE SEQUENCE</scope>
    <source>
        <tissue evidence="1">Shoot tissue taken approximately 20 cm above the soil surface</tissue>
    </source>
</reference>
<proteinExistence type="predicted"/>
<name>A0A0A9EGZ9_ARUDO</name>
<dbReference type="AlphaFoldDB" id="A0A0A9EGZ9"/>
<protein>
    <submittedName>
        <fullName evidence="1">Uncharacterized protein</fullName>
    </submittedName>
</protein>
<accession>A0A0A9EGZ9</accession>
<organism evidence="1">
    <name type="scientific">Arundo donax</name>
    <name type="common">Giant reed</name>
    <name type="synonym">Donax arundinaceus</name>
    <dbReference type="NCBI Taxonomy" id="35708"/>
    <lineage>
        <taxon>Eukaryota</taxon>
        <taxon>Viridiplantae</taxon>
        <taxon>Streptophyta</taxon>
        <taxon>Embryophyta</taxon>
        <taxon>Tracheophyta</taxon>
        <taxon>Spermatophyta</taxon>
        <taxon>Magnoliopsida</taxon>
        <taxon>Liliopsida</taxon>
        <taxon>Poales</taxon>
        <taxon>Poaceae</taxon>
        <taxon>PACMAD clade</taxon>
        <taxon>Arundinoideae</taxon>
        <taxon>Arundineae</taxon>
        <taxon>Arundo</taxon>
    </lineage>
</organism>
<dbReference type="EMBL" id="GBRH01202573">
    <property type="protein sequence ID" value="JAD95322.1"/>
    <property type="molecule type" value="Transcribed_RNA"/>
</dbReference>
<evidence type="ECO:0000313" key="1">
    <source>
        <dbReference type="EMBL" id="JAD95322.1"/>
    </source>
</evidence>
<reference evidence="1" key="1">
    <citation type="submission" date="2014-09" db="EMBL/GenBank/DDBJ databases">
        <authorList>
            <person name="Magalhaes I.L.F."/>
            <person name="Oliveira U."/>
            <person name="Santos F.R."/>
            <person name="Vidigal T.H.D.A."/>
            <person name="Brescovit A.D."/>
            <person name="Santos A.J."/>
        </authorList>
    </citation>
    <scope>NUCLEOTIDE SEQUENCE</scope>
    <source>
        <tissue evidence="1">Shoot tissue taken approximately 20 cm above the soil surface</tissue>
    </source>
</reference>
<sequence>MTTTKTWNDDNGEQPLFICVRRNLFKFLNAAK</sequence>